<dbReference type="GO" id="GO:0007420">
    <property type="term" value="P:brain development"/>
    <property type="evidence" value="ECO:0007669"/>
    <property type="project" value="TreeGrafter"/>
</dbReference>
<keyword evidence="8" id="KW-1185">Reference proteome</keyword>
<dbReference type="SMART" id="SM00398">
    <property type="entry name" value="HMG"/>
    <property type="match status" value="1"/>
</dbReference>
<organism evidence="7 8">
    <name type="scientific">Nephila pilipes</name>
    <name type="common">Giant wood spider</name>
    <name type="synonym">Nephila maculata</name>
    <dbReference type="NCBI Taxonomy" id="299642"/>
    <lineage>
        <taxon>Eukaryota</taxon>
        <taxon>Metazoa</taxon>
        <taxon>Ecdysozoa</taxon>
        <taxon>Arthropoda</taxon>
        <taxon>Chelicerata</taxon>
        <taxon>Arachnida</taxon>
        <taxon>Araneae</taxon>
        <taxon>Araneomorphae</taxon>
        <taxon>Entelegynae</taxon>
        <taxon>Araneoidea</taxon>
        <taxon>Nephilidae</taxon>
        <taxon>Nephila</taxon>
    </lineage>
</organism>
<dbReference type="OrthoDB" id="6247875at2759"/>
<feature type="compositionally biased region" description="Low complexity" evidence="5">
    <location>
        <begin position="194"/>
        <end position="204"/>
    </location>
</feature>
<accession>A0A8X6N2R6</accession>
<gene>
    <name evidence="7" type="primary">sem-2</name>
    <name evidence="7" type="ORF">NPIL_180931</name>
</gene>
<dbReference type="GO" id="GO:0001228">
    <property type="term" value="F:DNA-binding transcription activator activity, RNA polymerase II-specific"/>
    <property type="evidence" value="ECO:0007669"/>
    <property type="project" value="TreeGrafter"/>
</dbReference>
<feature type="domain" description="HMG box" evidence="6">
    <location>
        <begin position="58"/>
        <end position="126"/>
    </location>
</feature>
<dbReference type="Pfam" id="PF00505">
    <property type="entry name" value="HMG_box"/>
    <property type="match status" value="1"/>
</dbReference>
<dbReference type="GO" id="GO:0000122">
    <property type="term" value="P:negative regulation of transcription by RNA polymerase II"/>
    <property type="evidence" value="ECO:0007669"/>
    <property type="project" value="TreeGrafter"/>
</dbReference>
<feature type="region of interest" description="Disordered" evidence="5">
    <location>
        <begin position="126"/>
        <end position="150"/>
    </location>
</feature>
<reference evidence="7" key="1">
    <citation type="submission" date="2020-08" db="EMBL/GenBank/DDBJ databases">
        <title>Multicomponent nature underlies the extraordinary mechanical properties of spider dragline silk.</title>
        <authorList>
            <person name="Kono N."/>
            <person name="Nakamura H."/>
            <person name="Mori M."/>
            <person name="Yoshida Y."/>
            <person name="Ohtoshi R."/>
            <person name="Malay A.D."/>
            <person name="Moran D.A.P."/>
            <person name="Tomita M."/>
            <person name="Numata K."/>
            <person name="Arakawa K."/>
        </authorList>
    </citation>
    <scope>NUCLEOTIDE SEQUENCE</scope>
</reference>
<evidence type="ECO:0000256" key="2">
    <source>
        <dbReference type="ARBA" id="ARBA00023125"/>
    </source>
</evidence>
<evidence type="ECO:0000256" key="4">
    <source>
        <dbReference type="PROSITE-ProRule" id="PRU00267"/>
    </source>
</evidence>
<dbReference type="EMBL" id="BMAW01004887">
    <property type="protein sequence ID" value="GFS91444.1"/>
    <property type="molecule type" value="Genomic_DNA"/>
</dbReference>
<dbReference type="InterPro" id="IPR036910">
    <property type="entry name" value="HMG_box_dom_sf"/>
</dbReference>
<dbReference type="FunFam" id="1.10.30.10:FF:000007">
    <property type="entry name" value="Transcription factor SOX"/>
    <property type="match status" value="1"/>
</dbReference>
<dbReference type="PANTHER" id="PTHR10270:SF323">
    <property type="entry name" value="TRANSCRIPTION FACTOR SOX-14-RELATED"/>
    <property type="match status" value="1"/>
</dbReference>
<keyword evidence="2 4" id="KW-0238">DNA-binding</keyword>
<comment type="subcellular location">
    <subcellularLocation>
        <location evidence="1">Nucleus</location>
    </subcellularLocation>
</comment>
<keyword evidence="3 4" id="KW-0539">Nucleus</keyword>
<protein>
    <submittedName>
        <fullName evidence="7">Transcription factor sem-2</fullName>
    </submittedName>
</protein>
<evidence type="ECO:0000313" key="7">
    <source>
        <dbReference type="EMBL" id="GFS91444.1"/>
    </source>
</evidence>
<dbReference type="SUPFAM" id="SSF47095">
    <property type="entry name" value="HMG-box"/>
    <property type="match status" value="1"/>
</dbReference>
<dbReference type="GO" id="GO:0030182">
    <property type="term" value="P:neuron differentiation"/>
    <property type="evidence" value="ECO:0007669"/>
    <property type="project" value="TreeGrafter"/>
</dbReference>
<sequence length="377" mass="42075">MVQFTLDMSLLQHNSNPAGKDNAALPKTFTQFGSLKVDANSPTPYSDATQCKKQSNHIKRPMNAFMVWSQIERRKICEQQPEMHNAEISKRLGKLWRTLNNDDRKPFIDEAERLRVLHSQQYPNYKYRPRKKSKPSPKLEKTRHAASTTSVVLTNTKHKISHKPPKQIRTVAEGRGHVIQMSQPSASHQRSKSKSSNSKKSINITRHVPATATLKTASTAKILKLPSASVAVVPKSVINDHQSLYSKKVVTVTSIKEEPSTSEIDENANIVAPFSPLSAIKSEPSSDSSFSSSSSSSSESSCADLPDIKQLTADLLDDFPLWMNDFDNNPMSLLPDTLFDTYSTEYSTPEVNNMLTCSEFMSDWLVNKGLPMNFSAC</sequence>
<evidence type="ECO:0000259" key="6">
    <source>
        <dbReference type="PROSITE" id="PS50118"/>
    </source>
</evidence>
<dbReference type="GO" id="GO:0005634">
    <property type="term" value="C:nucleus"/>
    <property type="evidence" value="ECO:0007669"/>
    <property type="project" value="UniProtKB-SubCell"/>
</dbReference>
<evidence type="ECO:0000313" key="8">
    <source>
        <dbReference type="Proteomes" id="UP000887013"/>
    </source>
</evidence>
<dbReference type="GO" id="GO:0000978">
    <property type="term" value="F:RNA polymerase II cis-regulatory region sequence-specific DNA binding"/>
    <property type="evidence" value="ECO:0007669"/>
    <property type="project" value="TreeGrafter"/>
</dbReference>
<evidence type="ECO:0000256" key="1">
    <source>
        <dbReference type="ARBA" id="ARBA00004123"/>
    </source>
</evidence>
<dbReference type="PANTHER" id="PTHR10270">
    <property type="entry name" value="SOX TRANSCRIPTION FACTOR"/>
    <property type="match status" value="1"/>
</dbReference>
<feature type="region of interest" description="Disordered" evidence="5">
    <location>
        <begin position="180"/>
        <end position="204"/>
    </location>
</feature>
<feature type="region of interest" description="Disordered" evidence="5">
    <location>
        <begin position="283"/>
        <end position="303"/>
    </location>
</feature>
<dbReference type="Proteomes" id="UP000887013">
    <property type="component" value="Unassembled WGS sequence"/>
</dbReference>
<feature type="compositionally biased region" description="Low complexity" evidence="5">
    <location>
        <begin position="283"/>
        <end position="301"/>
    </location>
</feature>
<dbReference type="CDD" id="cd22029">
    <property type="entry name" value="HMG-box_SoxC"/>
    <property type="match status" value="1"/>
</dbReference>
<proteinExistence type="predicted"/>
<name>A0A8X6N2R6_NEPPI</name>
<evidence type="ECO:0000256" key="3">
    <source>
        <dbReference type="ARBA" id="ARBA00023242"/>
    </source>
</evidence>
<feature type="DNA-binding region" description="HMG box" evidence="4">
    <location>
        <begin position="58"/>
        <end position="126"/>
    </location>
</feature>
<dbReference type="InterPro" id="IPR050140">
    <property type="entry name" value="SRY-related_HMG-box_TF-like"/>
</dbReference>
<dbReference type="Gene3D" id="1.10.30.10">
    <property type="entry name" value="High mobility group box domain"/>
    <property type="match status" value="1"/>
</dbReference>
<dbReference type="PROSITE" id="PS50118">
    <property type="entry name" value="HMG_BOX_2"/>
    <property type="match status" value="1"/>
</dbReference>
<comment type="caution">
    <text evidence="7">The sequence shown here is derived from an EMBL/GenBank/DDBJ whole genome shotgun (WGS) entry which is preliminary data.</text>
</comment>
<evidence type="ECO:0000256" key="5">
    <source>
        <dbReference type="SAM" id="MobiDB-lite"/>
    </source>
</evidence>
<dbReference type="AlphaFoldDB" id="A0A8X6N2R6"/>
<dbReference type="InterPro" id="IPR009071">
    <property type="entry name" value="HMG_box_dom"/>
</dbReference>